<dbReference type="InterPro" id="IPR001173">
    <property type="entry name" value="Glyco_trans_2-like"/>
</dbReference>
<feature type="transmembrane region" description="Helical" evidence="2">
    <location>
        <begin position="271"/>
        <end position="294"/>
    </location>
</feature>
<dbReference type="GO" id="GO:0016740">
    <property type="term" value="F:transferase activity"/>
    <property type="evidence" value="ECO:0007669"/>
    <property type="project" value="UniProtKB-KW"/>
</dbReference>
<dbReference type="InterPro" id="IPR027791">
    <property type="entry name" value="Galactosyl_T_C"/>
</dbReference>
<keyword evidence="2" id="KW-0472">Membrane</keyword>
<dbReference type="InterPro" id="IPR050834">
    <property type="entry name" value="Glycosyltransf_2"/>
</dbReference>
<evidence type="ECO:0000313" key="5">
    <source>
        <dbReference type="EMBL" id="RRR73343.1"/>
    </source>
</evidence>
<keyword evidence="1 5" id="KW-0808">Transferase</keyword>
<dbReference type="PANTHER" id="PTHR43685">
    <property type="entry name" value="GLYCOSYLTRANSFERASE"/>
    <property type="match status" value="1"/>
</dbReference>
<dbReference type="Pfam" id="PF00535">
    <property type="entry name" value="Glycos_transf_2"/>
    <property type="match status" value="1"/>
</dbReference>
<proteinExistence type="predicted"/>
<sequence length="360" mass="39995">MITTPHISVVIPTYNRRAQLQNTLACLERQTYPAEAYEIIVVDDGSQDGTAEDLALLAAQGRLRYLCQANQGPGAARNAGVQLAHGAILAFTDTDCLPATDWLQQLATSYQGEAGAARVAVGGRVVDVVEGRWLQDFAAVHMAHLANHAEHPRYLDTANASFRRSIFLALGGFNTSFARDGGEDVDFSLRLVARGYQLERNPDALVHHVGRSSLHELMIQAWVRGCCDAALLLHYPQLRSGLSKQGFRNFVRMIILKISTRVGNIQGKTGLFLRIITTTLFTLLYSIPLIEYITKKIIPRQYKSYQDLNIGTSRLIIYMLLSSIFHLIRLAGEITAQARMACNEQDYAALLRRYSGEQKC</sequence>
<evidence type="ECO:0000313" key="6">
    <source>
        <dbReference type="Proteomes" id="UP000280307"/>
    </source>
</evidence>
<dbReference type="Proteomes" id="UP000280307">
    <property type="component" value="Unassembled WGS sequence"/>
</dbReference>
<keyword evidence="2" id="KW-1133">Transmembrane helix</keyword>
<feature type="transmembrane region" description="Helical" evidence="2">
    <location>
        <begin position="315"/>
        <end position="332"/>
    </location>
</feature>
<evidence type="ECO:0000259" key="3">
    <source>
        <dbReference type="Pfam" id="PF00535"/>
    </source>
</evidence>
<dbReference type="InterPro" id="IPR029044">
    <property type="entry name" value="Nucleotide-diphossugar_trans"/>
</dbReference>
<dbReference type="AlphaFoldDB" id="A0A426U1M1"/>
<comment type="caution">
    <text evidence="5">The sequence shown here is derived from an EMBL/GenBank/DDBJ whole genome shotgun (WGS) entry which is preliminary data.</text>
</comment>
<dbReference type="Pfam" id="PF02709">
    <property type="entry name" value="Glyco_transf_7C"/>
    <property type="match status" value="1"/>
</dbReference>
<evidence type="ECO:0000256" key="2">
    <source>
        <dbReference type="SAM" id="Phobius"/>
    </source>
</evidence>
<accession>A0A426U1M1</accession>
<dbReference type="PANTHER" id="PTHR43685:SF3">
    <property type="entry name" value="SLR2126 PROTEIN"/>
    <property type="match status" value="1"/>
</dbReference>
<dbReference type="Gene3D" id="3.90.550.10">
    <property type="entry name" value="Spore Coat Polysaccharide Biosynthesis Protein SpsA, Chain A"/>
    <property type="match status" value="1"/>
</dbReference>
<dbReference type="SUPFAM" id="SSF53448">
    <property type="entry name" value="Nucleotide-diphospho-sugar transferases"/>
    <property type="match status" value="1"/>
</dbReference>
<organism evidence="5 6">
    <name type="scientific">Candidatus Viridilinea halotolerans</name>
    <dbReference type="NCBI Taxonomy" id="2491704"/>
    <lineage>
        <taxon>Bacteria</taxon>
        <taxon>Bacillati</taxon>
        <taxon>Chloroflexota</taxon>
        <taxon>Chloroflexia</taxon>
        <taxon>Chloroflexales</taxon>
        <taxon>Chloroflexineae</taxon>
        <taxon>Oscillochloridaceae</taxon>
        <taxon>Candidatus Viridilinea</taxon>
    </lineage>
</organism>
<gene>
    <name evidence="5" type="ORF">EI684_08945</name>
</gene>
<feature type="domain" description="Glycosyltransferase 2-like" evidence="3">
    <location>
        <begin position="8"/>
        <end position="140"/>
    </location>
</feature>
<protein>
    <submittedName>
        <fullName evidence="5">Glycosyltransferase</fullName>
    </submittedName>
</protein>
<name>A0A426U1M1_9CHLR</name>
<dbReference type="EMBL" id="RSAS01000345">
    <property type="protein sequence ID" value="RRR73343.1"/>
    <property type="molecule type" value="Genomic_DNA"/>
</dbReference>
<keyword evidence="2" id="KW-0812">Transmembrane</keyword>
<feature type="domain" description="Galactosyltransferase C-terminal" evidence="4">
    <location>
        <begin position="159"/>
        <end position="203"/>
    </location>
</feature>
<evidence type="ECO:0000259" key="4">
    <source>
        <dbReference type="Pfam" id="PF02709"/>
    </source>
</evidence>
<evidence type="ECO:0000256" key="1">
    <source>
        <dbReference type="ARBA" id="ARBA00022679"/>
    </source>
</evidence>
<reference evidence="5 6" key="1">
    <citation type="submission" date="2018-12" db="EMBL/GenBank/DDBJ databases">
        <title>Genome Sequence of Candidatus Viridilinea halotolerans isolated from saline sulfide-rich spring.</title>
        <authorList>
            <person name="Grouzdev D.S."/>
            <person name="Burganskaya E.I."/>
            <person name="Krutkina M.S."/>
            <person name="Sukhacheva M.V."/>
            <person name="Gorlenko V.M."/>
        </authorList>
    </citation>
    <scope>NUCLEOTIDE SEQUENCE [LARGE SCALE GENOMIC DNA]</scope>
    <source>
        <strain evidence="5">Chok-6</strain>
    </source>
</reference>